<dbReference type="InterPro" id="IPR042094">
    <property type="entry name" value="T2SS_GspF_sf"/>
</dbReference>
<feature type="transmembrane region" description="Helical" evidence="6">
    <location>
        <begin position="265"/>
        <end position="285"/>
    </location>
</feature>
<dbReference type="PANTHER" id="PTHR35007:SF1">
    <property type="entry name" value="PILUS ASSEMBLY PROTEIN"/>
    <property type="match status" value="1"/>
</dbReference>
<feature type="transmembrane region" description="Helical" evidence="6">
    <location>
        <begin position="6"/>
        <end position="27"/>
    </location>
</feature>
<evidence type="ECO:0000256" key="2">
    <source>
        <dbReference type="ARBA" id="ARBA00022475"/>
    </source>
</evidence>
<comment type="caution">
    <text evidence="8">The sequence shown here is derived from an EMBL/GenBank/DDBJ whole genome shotgun (WGS) entry which is preliminary data.</text>
</comment>
<dbReference type="GO" id="GO:0005886">
    <property type="term" value="C:plasma membrane"/>
    <property type="evidence" value="ECO:0007669"/>
    <property type="project" value="UniProtKB-SubCell"/>
</dbReference>
<proteinExistence type="predicted"/>
<evidence type="ECO:0000313" key="8">
    <source>
        <dbReference type="EMBL" id="MTV29421.1"/>
    </source>
</evidence>
<dbReference type="Proteomes" id="UP000439113">
    <property type="component" value="Unassembled WGS sequence"/>
</dbReference>
<evidence type="ECO:0000259" key="7">
    <source>
        <dbReference type="Pfam" id="PF00482"/>
    </source>
</evidence>
<feature type="transmembrane region" description="Helical" evidence="6">
    <location>
        <begin position="297"/>
        <end position="316"/>
    </location>
</feature>
<feature type="domain" description="Type II secretion system protein GspF" evidence="7">
    <location>
        <begin position="158"/>
        <end position="281"/>
    </location>
</feature>
<dbReference type="InterPro" id="IPR018076">
    <property type="entry name" value="T2SS_GspF_dom"/>
</dbReference>
<evidence type="ECO:0000313" key="9">
    <source>
        <dbReference type="Proteomes" id="UP000439113"/>
    </source>
</evidence>
<dbReference type="AlphaFoldDB" id="A0A6N8DJL4"/>
<keyword evidence="3 6" id="KW-0812">Transmembrane</keyword>
<keyword evidence="4 6" id="KW-1133">Transmembrane helix</keyword>
<dbReference type="Pfam" id="PF00482">
    <property type="entry name" value="T2SSF"/>
    <property type="match status" value="1"/>
</dbReference>
<dbReference type="PANTHER" id="PTHR35007">
    <property type="entry name" value="INTEGRAL MEMBRANE PROTEIN-RELATED"/>
    <property type="match status" value="1"/>
</dbReference>
<evidence type="ECO:0000256" key="5">
    <source>
        <dbReference type="ARBA" id="ARBA00023136"/>
    </source>
</evidence>
<evidence type="ECO:0000256" key="3">
    <source>
        <dbReference type="ARBA" id="ARBA00022692"/>
    </source>
</evidence>
<gene>
    <name evidence="8" type="ORF">GJ654_00280</name>
</gene>
<dbReference type="OrthoDB" id="9803381at2"/>
<keyword evidence="2" id="KW-1003">Cell membrane</keyword>
<feature type="transmembrane region" description="Helical" evidence="6">
    <location>
        <begin position="96"/>
        <end position="115"/>
    </location>
</feature>
<dbReference type="EMBL" id="WNKS01000001">
    <property type="protein sequence ID" value="MTV29421.1"/>
    <property type="molecule type" value="Genomic_DNA"/>
</dbReference>
<sequence length="324" mass="35037">MESRSLLIIALALAAAGGAAGLIVPYLNGDVKGEKRQAQLLAKRSGVPRERQVDATARRKQVADSLKELEQRNAKKAKLSLETRIAQAGMSLSKQMYYIVSAFAGGFIALLLYSFTGNPAFGAAGMVIGGLGLPSMWLSRMTKSRLKKFTLEFPGAVDVIIRGVKAGLPLGDCLRIIASEAPEPVRGEFRQIVEAQTLGMSVSEAVERLPERIPTAEANFFAIVISIQQKAGGNLGEALSNLSRVLRERKKMADKVRAMSSEARASAYIIASLPLIVALLVYLTSPQYIEQLWIKEAGRVVLFCCACLMGVGVFVMNKMISFDI</sequence>
<comment type="subcellular location">
    <subcellularLocation>
        <location evidence="1">Cell membrane</location>
        <topology evidence="1">Multi-pass membrane protein</topology>
    </subcellularLocation>
</comment>
<accession>A0A6N8DJL4</accession>
<name>A0A6N8DJL4_RHOAC</name>
<evidence type="ECO:0000256" key="6">
    <source>
        <dbReference type="SAM" id="Phobius"/>
    </source>
</evidence>
<dbReference type="RefSeq" id="WP_155444097.1">
    <property type="nucleotide sequence ID" value="NZ_JAOQNR010000001.1"/>
</dbReference>
<protein>
    <submittedName>
        <fullName evidence="8">Pilus assembly protein</fullName>
    </submittedName>
</protein>
<evidence type="ECO:0000256" key="1">
    <source>
        <dbReference type="ARBA" id="ARBA00004651"/>
    </source>
</evidence>
<organism evidence="8 9">
    <name type="scientific">Rhodoblastus acidophilus</name>
    <name type="common">Rhodopseudomonas acidophila</name>
    <dbReference type="NCBI Taxonomy" id="1074"/>
    <lineage>
        <taxon>Bacteria</taxon>
        <taxon>Pseudomonadati</taxon>
        <taxon>Pseudomonadota</taxon>
        <taxon>Alphaproteobacteria</taxon>
        <taxon>Hyphomicrobiales</taxon>
        <taxon>Rhodoblastaceae</taxon>
        <taxon>Rhodoblastus</taxon>
    </lineage>
</organism>
<keyword evidence="5 6" id="KW-0472">Membrane</keyword>
<feature type="transmembrane region" description="Helical" evidence="6">
    <location>
        <begin position="121"/>
        <end position="138"/>
    </location>
</feature>
<evidence type="ECO:0000256" key="4">
    <source>
        <dbReference type="ARBA" id="ARBA00022989"/>
    </source>
</evidence>
<dbReference type="Gene3D" id="1.20.81.30">
    <property type="entry name" value="Type II secretion system (T2SS), domain F"/>
    <property type="match status" value="1"/>
</dbReference>
<reference evidence="8 9" key="1">
    <citation type="submission" date="2019-11" db="EMBL/GenBank/DDBJ databases">
        <title>Whole-genome sequence of a Rhodoblastus acidophilus DSM 142.</title>
        <authorList>
            <person name="Kyndt J.A."/>
            <person name="Meyer T.E."/>
        </authorList>
    </citation>
    <scope>NUCLEOTIDE SEQUENCE [LARGE SCALE GENOMIC DNA]</scope>
    <source>
        <strain evidence="8 9">DSM 142</strain>
    </source>
</reference>